<accession>B9RVL5</accession>
<dbReference type="AlphaFoldDB" id="B9RVL5"/>
<dbReference type="Proteomes" id="UP000008311">
    <property type="component" value="Unassembled WGS sequence"/>
</dbReference>
<gene>
    <name evidence="1" type="ORF">RCOM_0964730</name>
</gene>
<dbReference type="PROSITE" id="PS51257">
    <property type="entry name" value="PROKAR_LIPOPROTEIN"/>
    <property type="match status" value="1"/>
</dbReference>
<protein>
    <submittedName>
        <fullName evidence="1">Uncharacterized protein</fullName>
    </submittedName>
</protein>
<proteinExistence type="predicted"/>
<dbReference type="InParanoid" id="B9RVL5"/>
<name>B9RVL5_RICCO</name>
<dbReference type="EMBL" id="EQ973821">
    <property type="protein sequence ID" value="EEF44591.1"/>
    <property type="molecule type" value="Genomic_DNA"/>
</dbReference>
<evidence type="ECO:0000313" key="2">
    <source>
        <dbReference type="Proteomes" id="UP000008311"/>
    </source>
</evidence>
<keyword evidence="2" id="KW-1185">Reference proteome</keyword>
<evidence type="ECO:0000313" key="1">
    <source>
        <dbReference type="EMBL" id="EEF44591.1"/>
    </source>
</evidence>
<sequence>MKCTETISSSKKMGKDACQWGHGLVLIMMLAACRFDIPSSEFRKGIVLGTCKIVAWKKEKENGMKREKKVLLQEEYSGF</sequence>
<reference evidence="2" key="1">
    <citation type="journal article" date="2010" name="Nat. Biotechnol.">
        <title>Draft genome sequence of the oilseed species Ricinus communis.</title>
        <authorList>
            <person name="Chan A.P."/>
            <person name="Crabtree J."/>
            <person name="Zhao Q."/>
            <person name="Lorenzi H."/>
            <person name="Orvis J."/>
            <person name="Puiu D."/>
            <person name="Melake-Berhan A."/>
            <person name="Jones K.M."/>
            <person name="Redman J."/>
            <person name="Chen G."/>
            <person name="Cahoon E.B."/>
            <person name="Gedil M."/>
            <person name="Stanke M."/>
            <person name="Haas B.J."/>
            <person name="Wortman J.R."/>
            <person name="Fraser-Liggett C.M."/>
            <person name="Ravel J."/>
            <person name="Rabinowicz P.D."/>
        </authorList>
    </citation>
    <scope>NUCLEOTIDE SEQUENCE [LARGE SCALE GENOMIC DNA]</scope>
    <source>
        <strain evidence="2">cv. Hale</strain>
    </source>
</reference>
<organism evidence="1 2">
    <name type="scientific">Ricinus communis</name>
    <name type="common">Castor bean</name>
    <dbReference type="NCBI Taxonomy" id="3988"/>
    <lineage>
        <taxon>Eukaryota</taxon>
        <taxon>Viridiplantae</taxon>
        <taxon>Streptophyta</taxon>
        <taxon>Embryophyta</taxon>
        <taxon>Tracheophyta</taxon>
        <taxon>Spermatophyta</taxon>
        <taxon>Magnoliopsida</taxon>
        <taxon>eudicotyledons</taxon>
        <taxon>Gunneridae</taxon>
        <taxon>Pentapetalae</taxon>
        <taxon>rosids</taxon>
        <taxon>fabids</taxon>
        <taxon>Malpighiales</taxon>
        <taxon>Euphorbiaceae</taxon>
        <taxon>Acalyphoideae</taxon>
        <taxon>Acalypheae</taxon>
        <taxon>Ricinus</taxon>
    </lineage>
</organism>